<comment type="similarity">
    <text evidence="2">Belongs to the dynein heavy chain family.</text>
</comment>
<evidence type="ECO:0000256" key="10">
    <source>
        <dbReference type="ARBA" id="ARBA00023175"/>
    </source>
</evidence>
<dbReference type="InterPro" id="IPR056759">
    <property type="entry name" value="DYH2-5-8_CC"/>
</dbReference>
<keyword evidence="6" id="KW-0067">ATP-binding</keyword>
<dbReference type="GO" id="GO:0005874">
    <property type="term" value="C:microtubule"/>
    <property type="evidence" value="ECO:0007669"/>
    <property type="project" value="UniProtKB-KW"/>
</dbReference>
<name>A0A8S3X3Z0_PARAO</name>
<dbReference type="GO" id="GO:0005524">
    <property type="term" value="F:ATP binding"/>
    <property type="evidence" value="ECO:0007669"/>
    <property type="project" value="UniProtKB-KW"/>
</dbReference>
<evidence type="ECO:0000256" key="6">
    <source>
        <dbReference type="ARBA" id="ARBA00022840"/>
    </source>
</evidence>
<dbReference type="GO" id="GO:0005930">
    <property type="term" value="C:axoneme"/>
    <property type="evidence" value="ECO:0007669"/>
    <property type="project" value="UniProtKB-SubCell"/>
</dbReference>
<keyword evidence="7" id="KW-0243">Dynein</keyword>
<dbReference type="GO" id="GO:0051959">
    <property type="term" value="F:dynein light intermediate chain binding"/>
    <property type="evidence" value="ECO:0007669"/>
    <property type="project" value="InterPro"/>
</dbReference>
<keyword evidence="17" id="KW-1185">Reference proteome</keyword>
<evidence type="ECO:0000256" key="5">
    <source>
        <dbReference type="ARBA" id="ARBA00022741"/>
    </source>
</evidence>
<comment type="caution">
    <text evidence="16">The sequence shown here is derived from an EMBL/GenBank/DDBJ whole genome shotgun (WGS) entry which is preliminary data.</text>
</comment>
<keyword evidence="3" id="KW-0963">Cytoplasm</keyword>
<keyword evidence="10" id="KW-0505">Motor protein</keyword>
<evidence type="ECO:0000259" key="15">
    <source>
        <dbReference type="Pfam" id="PF25007"/>
    </source>
</evidence>
<evidence type="ECO:0000313" key="17">
    <source>
        <dbReference type="Proteomes" id="UP000691718"/>
    </source>
</evidence>
<dbReference type="Pfam" id="PF08393">
    <property type="entry name" value="DHC_N2"/>
    <property type="match status" value="1"/>
</dbReference>
<evidence type="ECO:0000256" key="7">
    <source>
        <dbReference type="ARBA" id="ARBA00023017"/>
    </source>
</evidence>
<accession>A0A8S3X3Z0</accession>
<evidence type="ECO:0000259" key="14">
    <source>
        <dbReference type="Pfam" id="PF08393"/>
    </source>
</evidence>
<sequence>MEKICDTPFIDFDIYNVFDIKLLREHIRNMETEAAAKILGMYKDIITYLVIVYEGFEPYITQMAEQWIKYVRRFDRLLEDALRLSIKATMQNVYKCVHGDGTMAPAPLIKMNLYLSETKIVFLPTSYETRETFRTIFEEIIHISSTIPRLYEKFSLPSGGLKRFYEIIQFDADSNQLQTLINDEIDLSLSMLRDHISMWNPYAHIWEVNKEAFLRKYQEEKHKAVEFDNLIIAYSDLANAVQVQDTINQIHFITLNSSELKKSIIGHCLMWQIQLGQLLRKITETDIDGIYAYVEKSSEEAMTMPTDLKELATAIATYERLVSEISQIEQKFPPITDQMTTLAKFEVELSSDMVTRHENIPVIWNEYLNVLEDAKKALELNKDKFKNELLEQAEEFKETAKEFCEEFYKTAPCTSDISGKDALAQLKAFREQLNALRAQEQQIRDGLAVFNLTTPVNLDLQKMEKELEKLEEVWGLVFQWEESWDKYRTQTFWEMETEEMEENVMFLFRNFNRLSRQLKDKGWEIIETTRVKVDAFRRTLPLIGDLKNPCMRERHWDRIKTLMGVEFDQSSEDFKLELIMRLNFQAYAEDIAEISKAATMELNIENGLKAIREVWKNTTYEMQHHRGDIYRIKNVDEVTQFLEDHQVQLSSMKSTKYVEPFIKEVDHWEKTLGYVAECIEISLQVQRRYLYLENIFSGEDIRKQLPNEVVIFDELTAGWTEITKNMYGGKNAIEACTFKPAPYLYNKLNAMVDNLDGILRALEKYLETKRQIFPRFYFISNDDLLEILDWLNRAPVVLTDSGKGEAFCKLCITPLRAHKTDLEKHMKTKTHKDKELSFSKKQPKLASFGYSSISNSSSKEKIIDIQISAYVAAHSSIRSIDHLTDVLKICGTGSPLENIQLHRSKCSAIIKNVPEPAMLKALLEEVGNQSYSIILDESTDVTTEKYMAYCIRYYNSKLEKIVVDFLGFQEVFEATASGLYTSFKSFMSKMGLNLQNLIAIGTDGASDPNIDREAVMNQWRVLNTMRIEEIIGTAASPNDIVNFWIQVLKMKNAGGSLMFKELAVFSIRCLSLPLSNAVVERIFSVMGTIKTKLRNRMQLPMLIAILMIPTHMNVRGLCCNNFQPNNHMVSLHAGRKMYVSGGSCASTSTSTTTEDGESLGYALLLLAEDESE</sequence>
<evidence type="ECO:0000256" key="4">
    <source>
        <dbReference type="ARBA" id="ARBA00022701"/>
    </source>
</evidence>
<feature type="coiled-coil region" evidence="13">
    <location>
        <begin position="368"/>
        <end position="446"/>
    </location>
</feature>
<keyword evidence="8 13" id="KW-0175">Coiled coil</keyword>
<keyword evidence="5" id="KW-0547">Nucleotide-binding</keyword>
<dbReference type="GO" id="GO:0045505">
    <property type="term" value="F:dynein intermediate chain binding"/>
    <property type="evidence" value="ECO:0007669"/>
    <property type="project" value="InterPro"/>
</dbReference>
<protein>
    <submittedName>
        <fullName evidence="16">(apollo) hypothetical protein</fullName>
    </submittedName>
</protein>
<dbReference type="AlphaFoldDB" id="A0A8S3X3Z0"/>
<evidence type="ECO:0000256" key="3">
    <source>
        <dbReference type="ARBA" id="ARBA00022490"/>
    </source>
</evidence>
<dbReference type="Proteomes" id="UP000691718">
    <property type="component" value="Unassembled WGS sequence"/>
</dbReference>
<keyword evidence="11" id="KW-0206">Cytoskeleton</keyword>
<dbReference type="FunFam" id="1.10.287.2620:FF:000002">
    <property type="entry name" value="Dynein heavy chain 2, axonemal"/>
    <property type="match status" value="1"/>
</dbReference>
<dbReference type="PANTHER" id="PTHR45703">
    <property type="entry name" value="DYNEIN HEAVY CHAIN"/>
    <property type="match status" value="1"/>
</dbReference>
<dbReference type="FunFam" id="1.20.140.100:FF:000001">
    <property type="entry name" value="dynein heavy chain 17, axonemal"/>
    <property type="match status" value="1"/>
</dbReference>
<keyword evidence="12" id="KW-0966">Cell projection</keyword>
<evidence type="ECO:0000256" key="13">
    <source>
        <dbReference type="SAM" id="Coils"/>
    </source>
</evidence>
<dbReference type="GO" id="GO:0007018">
    <property type="term" value="P:microtubule-based movement"/>
    <property type="evidence" value="ECO:0007669"/>
    <property type="project" value="InterPro"/>
</dbReference>
<organism evidence="16 17">
    <name type="scientific">Parnassius apollo</name>
    <name type="common">Apollo butterfly</name>
    <name type="synonym">Papilio apollo</name>
    <dbReference type="NCBI Taxonomy" id="110799"/>
    <lineage>
        <taxon>Eukaryota</taxon>
        <taxon>Metazoa</taxon>
        <taxon>Ecdysozoa</taxon>
        <taxon>Arthropoda</taxon>
        <taxon>Hexapoda</taxon>
        <taxon>Insecta</taxon>
        <taxon>Pterygota</taxon>
        <taxon>Neoptera</taxon>
        <taxon>Endopterygota</taxon>
        <taxon>Lepidoptera</taxon>
        <taxon>Glossata</taxon>
        <taxon>Ditrysia</taxon>
        <taxon>Papilionoidea</taxon>
        <taxon>Papilionidae</taxon>
        <taxon>Parnassiinae</taxon>
        <taxon>Parnassini</taxon>
        <taxon>Parnassius</taxon>
        <taxon>Parnassius</taxon>
    </lineage>
</organism>
<dbReference type="OrthoDB" id="447173at2759"/>
<dbReference type="InterPro" id="IPR013602">
    <property type="entry name" value="Dynein_heavy_linker"/>
</dbReference>
<feature type="domain" description="Dynein axonemal heavy chain 2/5/8 coiled-coil" evidence="15">
    <location>
        <begin position="276"/>
        <end position="391"/>
    </location>
</feature>
<proteinExistence type="inferred from homology"/>
<dbReference type="PANTHER" id="PTHR45703:SF32">
    <property type="entry name" value="DYNEINS HEAVY CHAIN"/>
    <property type="match status" value="1"/>
</dbReference>
<feature type="domain" description="Dynein heavy chain linker" evidence="14">
    <location>
        <begin position="460"/>
        <end position="788"/>
    </location>
</feature>
<dbReference type="InterPro" id="IPR026983">
    <property type="entry name" value="DHC"/>
</dbReference>
<evidence type="ECO:0000256" key="12">
    <source>
        <dbReference type="ARBA" id="ARBA00023273"/>
    </source>
</evidence>
<dbReference type="GO" id="GO:0030286">
    <property type="term" value="C:dynein complex"/>
    <property type="evidence" value="ECO:0007669"/>
    <property type="project" value="UniProtKB-KW"/>
</dbReference>
<evidence type="ECO:0000256" key="11">
    <source>
        <dbReference type="ARBA" id="ARBA00023212"/>
    </source>
</evidence>
<evidence type="ECO:0000313" key="16">
    <source>
        <dbReference type="EMBL" id="CAG4999286.1"/>
    </source>
</evidence>
<evidence type="ECO:0000256" key="2">
    <source>
        <dbReference type="ARBA" id="ARBA00008887"/>
    </source>
</evidence>
<evidence type="ECO:0000256" key="9">
    <source>
        <dbReference type="ARBA" id="ARBA00023069"/>
    </source>
</evidence>
<dbReference type="Pfam" id="PF25007">
    <property type="entry name" value="DYH2-5-8_CC"/>
    <property type="match status" value="1"/>
</dbReference>
<reference evidence="16" key="1">
    <citation type="submission" date="2021-04" db="EMBL/GenBank/DDBJ databases">
        <authorList>
            <person name="Tunstrom K."/>
        </authorList>
    </citation>
    <scope>NUCLEOTIDE SEQUENCE</scope>
</reference>
<gene>
    <name evidence="16" type="ORF">PAPOLLO_LOCUS13513</name>
</gene>
<keyword evidence="9" id="KW-0969">Cilium</keyword>
<evidence type="ECO:0000256" key="8">
    <source>
        <dbReference type="ARBA" id="ARBA00023054"/>
    </source>
</evidence>
<comment type="subcellular location">
    <subcellularLocation>
        <location evidence="1">Cytoplasm</location>
        <location evidence="1">Cytoskeleton</location>
        <location evidence="1">Cilium axoneme</location>
    </subcellularLocation>
</comment>
<dbReference type="EMBL" id="CAJQZP010000937">
    <property type="protein sequence ID" value="CAG4999286.1"/>
    <property type="molecule type" value="Genomic_DNA"/>
</dbReference>
<evidence type="ECO:0000256" key="1">
    <source>
        <dbReference type="ARBA" id="ARBA00004430"/>
    </source>
</evidence>
<keyword evidence="4" id="KW-0493">Microtubule</keyword>